<dbReference type="PANTHER" id="PTHR43116">
    <property type="entry name" value="PEPTIDE CHAIN RELEASE FACTOR 2"/>
    <property type="match status" value="1"/>
</dbReference>
<dbReference type="GO" id="GO:0003747">
    <property type="term" value="F:translation release factor activity"/>
    <property type="evidence" value="ECO:0007669"/>
    <property type="project" value="InterPro"/>
</dbReference>
<dbReference type="KEGG" id="egu:105057665"/>
<dbReference type="Pfam" id="PF03462">
    <property type="entry name" value="PCRF"/>
    <property type="match status" value="1"/>
</dbReference>
<dbReference type="Gene3D" id="3.30.70.1660">
    <property type="match status" value="1"/>
</dbReference>
<dbReference type="Proteomes" id="UP000504607">
    <property type="component" value="Chromosome 14"/>
</dbReference>
<dbReference type="RefSeq" id="XP_010938642.1">
    <property type="nucleotide sequence ID" value="XM_010940340.3"/>
</dbReference>
<dbReference type="InParanoid" id="A0A6I9S702"/>
<dbReference type="PANTHER" id="PTHR43116:SF4">
    <property type="entry name" value="PEPTIDE CHAIN RELEASE FACTOR PRFB3, CHLOROPLASTIC"/>
    <property type="match status" value="1"/>
</dbReference>
<feature type="domain" description="Peptide chain release factor" evidence="2">
    <location>
        <begin position="136"/>
        <end position="244"/>
    </location>
</feature>
<dbReference type="AlphaFoldDB" id="A0A6I9S702"/>
<evidence type="ECO:0000313" key="4">
    <source>
        <dbReference type="RefSeq" id="XP_010938642.1"/>
    </source>
</evidence>
<dbReference type="GO" id="GO:0005737">
    <property type="term" value="C:cytoplasm"/>
    <property type="evidence" value="ECO:0007669"/>
    <property type="project" value="UniProtKB-ARBA"/>
</dbReference>
<evidence type="ECO:0000259" key="2">
    <source>
        <dbReference type="SMART" id="SM00937"/>
    </source>
</evidence>
<dbReference type="SMART" id="SM00937">
    <property type="entry name" value="PCRF"/>
    <property type="match status" value="1"/>
</dbReference>
<organism evidence="3 4">
    <name type="scientific">Elaeis guineensis var. tenera</name>
    <name type="common">Oil palm</name>
    <dbReference type="NCBI Taxonomy" id="51953"/>
    <lineage>
        <taxon>Eukaryota</taxon>
        <taxon>Viridiplantae</taxon>
        <taxon>Streptophyta</taxon>
        <taxon>Embryophyta</taxon>
        <taxon>Tracheophyta</taxon>
        <taxon>Spermatophyta</taxon>
        <taxon>Magnoliopsida</taxon>
        <taxon>Liliopsida</taxon>
        <taxon>Arecaceae</taxon>
        <taxon>Arecoideae</taxon>
        <taxon>Cocoseae</taxon>
        <taxon>Elaeidinae</taxon>
        <taxon>Elaeis</taxon>
    </lineage>
</organism>
<evidence type="ECO:0000256" key="1">
    <source>
        <dbReference type="ARBA" id="ARBA00010835"/>
    </source>
</evidence>
<dbReference type="SUPFAM" id="SSF75620">
    <property type="entry name" value="Release factor"/>
    <property type="match status" value="1"/>
</dbReference>
<keyword evidence="3" id="KW-1185">Reference proteome</keyword>
<sequence length="420" mass="47452">MTITAVGSGSVGKAAAFWPRWLVSGRSHLFFSVIRASHSMESRNGKVYKEIGLYSLKKKIEDVVSRAEMIAPTALECEEARRIKQEKVLRDYDLWDDLARSNESLADLADAIKVVNDLKDLRCKIEDAKLITQLAEMDVINHQLFQEAYNASVDVSKFLDRYEISKLLSGPYDKEGACVIIKAGPEGITSEVWAKKLLSMYTRWAEKHGCEGRIIEKCSCSSNGIRLATIEFESEYFFGYLSGEKGMHRMICTSLDGSIIRETCSAAVDVIPLCLERAIDMHIDDHDLKISSSPSQRENQSGYRAERAVCIHHLPSGITVQSSGERSYFANRIKAMNRLKAKLLILAMDQGVLEPNKIKRDTVVHEWNLETRRYVFHPQKLVQDMRTGIQLPDLNSVLDGNIEQLIRAHINLRQGKEMGQ</sequence>
<reference evidence="4" key="1">
    <citation type="submission" date="2025-08" db="UniProtKB">
        <authorList>
            <consortium name="RefSeq"/>
        </authorList>
    </citation>
    <scope>IDENTIFICATION</scope>
</reference>
<accession>A0A6I9S702</accession>
<proteinExistence type="inferred from homology"/>
<dbReference type="InterPro" id="IPR000352">
    <property type="entry name" value="Pep_chain_release_fac_I"/>
</dbReference>
<protein>
    <submittedName>
        <fullName evidence="4">Peptide chain release factor PrfB3, chloroplastic isoform X1</fullName>
    </submittedName>
</protein>
<name>A0A6I9S702_ELAGV</name>
<dbReference type="GeneID" id="105057665"/>
<dbReference type="InterPro" id="IPR045853">
    <property type="entry name" value="Pep_chain_release_fac_I_sf"/>
</dbReference>
<dbReference type="Pfam" id="PF00472">
    <property type="entry name" value="RF-1"/>
    <property type="match status" value="1"/>
</dbReference>
<dbReference type="OrthoDB" id="2019491at2759"/>
<dbReference type="Gene3D" id="3.30.160.20">
    <property type="match status" value="1"/>
</dbReference>
<dbReference type="InterPro" id="IPR005139">
    <property type="entry name" value="PCRF"/>
</dbReference>
<gene>
    <name evidence="4" type="primary">LOC105057665</name>
</gene>
<evidence type="ECO:0000313" key="3">
    <source>
        <dbReference type="Proteomes" id="UP000504607"/>
    </source>
</evidence>
<comment type="similarity">
    <text evidence="1">Belongs to the prokaryotic/mitochondrial release factor family.</text>
</comment>